<dbReference type="PANTHER" id="PTHR11655">
    <property type="entry name" value="60S/50S RIBOSOMAL PROTEIN L6/L9"/>
    <property type="match status" value="1"/>
</dbReference>
<gene>
    <name evidence="6" type="primary">rplF</name>
    <name evidence="10" type="ORF">HGMM_F23B02C20</name>
</gene>
<dbReference type="InterPro" id="IPR036789">
    <property type="entry name" value="Ribosomal_uL6-like_a/b-dom_sf"/>
</dbReference>
<evidence type="ECO:0000256" key="2">
    <source>
        <dbReference type="ARBA" id="ARBA00022730"/>
    </source>
</evidence>
<dbReference type="PROSITE" id="PS00525">
    <property type="entry name" value="RIBOSOMAL_L6_1"/>
    <property type="match status" value="1"/>
</dbReference>
<accession>H5SFZ5</accession>
<dbReference type="Pfam" id="PF00347">
    <property type="entry name" value="Ribosomal_L6"/>
    <property type="match status" value="2"/>
</dbReference>
<name>H5SFZ5_9BACT</name>
<protein>
    <recommendedName>
        <fullName evidence="6">Large ribosomal subunit protein uL6</fullName>
    </recommendedName>
</protein>
<dbReference type="HAMAP" id="MF_01365_B">
    <property type="entry name" value="Ribosomal_uL6_B"/>
    <property type="match status" value="1"/>
</dbReference>
<keyword evidence="2 6" id="KW-0699">rRNA-binding</keyword>
<keyword evidence="5 6" id="KW-0687">Ribonucleoprotein</keyword>
<dbReference type="InterPro" id="IPR020040">
    <property type="entry name" value="Ribosomal_uL6_a/b-dom"/>
</dbReference>
<dbReference type="FunFam" id="3.90.930.12:FF:000001">
    <property type="entry name" value="50S ribosomal protein L6"/>
    <property type="match status" value="1"/>
</dbReference>
<comment type="similarity">
    <text evidence="1 6 7">Belongs to the universal ribosomal protein uL6 family.</text>
</comment>
<dbReference type="GO" id="GO:0022625">
    <property type="term" value="C:cytosolic large ribosomal subunit"/>
    <property type="evidence" value="ECO:0007669"/>
    <property type="project" value="UniProtKB-UniRule"/>
</dbReference>
<dbReference type="AlphaFoldDB" id="H5SFZ5"/>
<dbReference type="InterPro" id="IPR002358">
    <property type="entry name" value="Ribosomal_uL6_CS"/>
</dbReference>
<keyword evidence="4 6" id="KW-0689">Ribosomal protein</keyword>
<proteinExistence type="inferred from homology"/>
<dbReference type="Gene3D" id="3.90.930.12">
    <property type="entry name" value="Ribosomal protein L6, alpha-beta domain"/>
    <property type="match status" value="2"/>
</dbReference>
<dbReference type="InterPro" id="IPR019906">
    <property type="entry name" value="Ribosomal_uL6_bac-type"/>
</dbReference>
<evidence type="ECO:0000256" key="5">
    <source>
        <dbReference type="ARBA" id="ARBA00023274"/>
    </source>
</evidence>
<dbReference type="GO" id="GO:0002181">
    <property type="term" value="P:cytoplasmic translation"/>
    <property type="evidence" value="ECO:0007669"/>
    <property type="project" value="TreeGrafter"/>
</dbReference>
<evidence type="ECO:0000256" key="3">
    <source>
        <dbReference type="ARBA" id="ARBA00022884"/>
    </source>
</evidence>
<evidence type="ECO:0000256" key="1">
    <source>
        <dbReference type="ARBA" id="ARBA00009356"/>
    </source>
</evidence>
<dbReference type="EMBL" id="AP011709">
    <property type="protein sequence ID" value="BAL55081.1"/>
    <property type="molecule type" value="Genomic_DNA"/>
</dbReference>
<dbReference type="FunFam" id="3.90.930.12:FF:000002">
    <property type="entry name" value="50S ribosomal protein L6"/>
    <property type="match status" value="1"/>
</dbReference>
<dbReference type="GO" id="GO:0019843">
    <property type="term" value="F:rRNA binding"/>
    <property type="evidence" value="ECO:0007669"/>
    <property type="project" value="UniProtKB-UniRule"/>
</dbReference>
<feature type="domain" description="Large ribosomal subunit protein uL6 alpha-beta" evidence="9">
    <location>
        <begin position="11"/>
        <end position="82"/>
    </location>
</feature>
<feature type="domain" description="Large ribosomal subunit protein uL6 alpha-beta" evidence="9">
    <location>
        <begin position="91"/>
        <end position="164"/>
    </location>
</feature>
<comment type="subunit">
    <text evidence="6">Part of the 50S ribosomal subunit.</text>
</comment>
<evidence type="ECO:0000256" key="7">
    <source>
        <dbReference type="RuleBase" id="RU003869"/>
    </source>
</evidence>
<organism evidence="10">
    <name type="scientific">uncultured Bacteroidota bacterium</name>
    <dbReference type="NCBI Taxonomy" id="152509"/>
    <lineage>
        <taxon>Bacteria</taxon>
        <taxon>Pseudomonadati</taxon>
        <taxon>Bacteroidota</taxon>
        <taxon>environmental samples</taxon>
    </lineage>
</organism>
<dbReference type="GO" id="GO:0003735">
    <property type="term" value="F:structural constituent of ribosome"/>
    <property type="evidence" value="ECO:0007669"/>
    <property type="project" value="UniProtKB-UniRule"/>
</dbReference>
<dbReference type="InterPro" id="IPR000702">
    <property type="entry name" value="Ribosomal_uL6-like"/>
</dbReference>
<evidence type="ECO:0000256" key="8">
    <source>
        <dbReference type="RuleBase" id="RU003870"/>
    </source>
</evidence>
<keyword evidence="3 6" id="KW-0694">RNA-binding</keyword>
<evidence type="ECO:0000256" key="4">
    <source>
        <dbReference type="ARBA" id="ARBA00022980"/>
    </source>
</evidence>
<evidence type="ECO:0000256" key="6">
    <source>
        <dbReference type="HAMAP-Rule" id="MF_01365"/>
    </source>
</evidence>
<evidence type="ECO:0000259" key="9">
    <source>
        <dbReference type="Pfam" id="PF00347"/>
    </source>
</evidence>
<reference evidence="10" key="2">
    <citation type="journal article" date="2012" name="PLoS ONE">
        <title>A Deeply Branching Thermophilic Bacterium with an Ancient Acetyl-CoA Pathway Dominates a Subsurface Ecosystem.</title>
        <authorList>
            <person name="Takami H."/>
            <person name="Noguchi H."/>
            <person name="Takaki Y."/>
            <person name="Uchiyama I."/>
            <person name="Toyoda A."/>
            <person name="Nishi S."/>
            <person name="Chee G.-J."/>
            <person name="Arai W."/>
            <person name="Nunoura T."/>
            <person name="Itoh T."/>
            <person name="Hattori M."/>
            <person name="Takai K."/>
        </authorList>
    </citation>
    <scope>NUCLEOTIDE SEQUENCE</scope>
</reference>
<comment type="function">
    <text evidence="6 8">This protein binds to the 23S rRNA, and is important in its secondary structure. It is located near the subunit interface in the base of the L7/L12 stalk, and near the tRNA binding site of the peptidyltransferase center.</text>
</comment>
<dbReference type="PRINTS" id="PR00059">
    <property type="entry name" value="RIBOSOMALL6"/>
</dbReference>
<reference evidence="10" key="1">
    <citation type="journal article" date="2005" name="Environ. Microbiol.">
        <title>Genetic and functional properties of uncultivated thermophilic crenarchaeotes from a subsurface gold mine as revealed by analysis of genome fragments.</title>
        <authorList>
            <person name="Nunoura T."/>
            <person name="Hirayama H."/>
            <person name="Takami H."/>
            <person name="Oida H."/>
            <person name="Nishi S."/>
            <person name="Shimamura S."/>
            <person name="Suzuki Y."/>
            <person name="Inagaki F."/>
            <person name="Takai K."/>
            <person name="Nealson K.H."/>
            <person name="Horikoshi K."/>
        </authorList>
    </citation>
    <scope>NUCLEOTIDE SEQUENCE</scope>
</reference>
<dbReference type="SUPFAM" id="SSF56053">
    <property type="entry name" value="Ribosomal protein L6"/>
    <property type="match status" value="2"/>
</dbReference>
<dbReference type="PIRSF" id="PIRSF002162">
    <property type="entry name" value="Ribosomal_L6"/>
    <property type="match status" value="1"/>
</dbReference>
<sequence length="179" mass="19298">MSRVGRKPIEIPAGVTVTVNGSVLIAKGPLGEQQMTLPESITCQREGNTLTFHRSSDDKKIRALHGMVRALAANMITGVSRGFEKQLELQGVGYKAELRGKNLVLSLGFSHPVVFIPPEGIQITVSSPTQVSVKGSDRQLVGEVAAVIRKIRPPEPYKGKGIRYVGEFVRRKAGKAAGK</sequence>
<dbReference type="PANTHER" id="PTHR11655:SF14">
    <property type="entry name" value="LARGE RIBOSOMAL SUBUNIT PROTEIN UL6M"/>
    <property type="match status" value="1"/>
</dbReference>
<evidence type="ECO:0000313" key="10">
    <source>
        <dbReference type="EMBL" id="BAL55081.1"/>
    </source>
</evidence>
<dbReference type="NCBIfam" id="TIGR03654">
    <property type="entry name" value="L6_bact"/>
    <property type="match status" value="1"/>
</dbReference>